<comment type="caution">
    <text evidence="5">The sequence shown here is derived from an EMBL/GenBank/DDBJ whole genome shotgun (WGS) entry which is preliminary data.</text>
</comment>
<dbReference type="SUPFAM" id="SSF49785">
    <property type="entry name" value="Galactose-binding domain-like"/>
    <property type="match status" value="2"/>
</dbReference>
<evidence type="ECO:0000256" key="1">
    <source>
        <dbReference type="ARBA" id="ARBA00023157"/>
    </source>
</evidence>
<dbReference type="Gene3D" id="3.40.50.10140">
    <property type="entry name" value="Toll/interleukin-1 receptor homology (TIR) domain"/>
    <property type="match status" value="1"/>
</dbReference>
<keyword evidence="6" id="KW-1185">Reference proteome</keyword>
<dbReference type="PROSITE" id="PS50092">
    <property type="entry name" value="TSP1"/>
    <property type="match status" value="1"/>
</dbReference>
<dbReference type="FunFam" id="2.20.100.10:FF:000001">
    <property type="entry name" value="semaphorin-5A isoform X1"/>
    <property type="match status" value="1"/>
</dbReference>
<evidence type="ECO:0000259" key="3">
    <source>
        <dbReference type="PROSITE" id="PS50022"/>
    </source>
</evidence>
<dbReference type="EMBL" id="MU825909">
    <property type="protein sequence ID" value="KAJ7382982.1"/>
    <property type="molecule type" value="Genomic_DNA"/>
</dbReference>
<dbReference type="InterPro" id="IPR036383">
    <property type="entry name" value="TSP1_rpt_sf"/>
</dbReference>
<dbReference type="Pfam" id="PF00754">
    <property type="entry name" value="F5_F8_type_C"/>
    <property type="match status" value="1"/>
</dbReference>
<dbReference type="OrthoDB" id="1421090at2759"/>
<dbReference type="GO" id="GO:0007165">
    <property type="term" value="P:signal transduction"/>
    <property type="evidence" value="ECO:0007669"/>
    <property type="project" value="InterPro"/>
</dbReference>
<accession>A0A9W9ZJV4</accession>
<feature type="domain" description="F5/8 type C" evidence="3">
    <location>
        <begin position="89"/>
        <end position="233"/>
    </location>
</feature>
<dbReference type="PANTHER" id="PTHR24543">
    <property type="entry name" value="MULTICOPPER OXIDASE-RELATED"/>
    <property type="match status" value="1"/>
</dbReference>
<dbReference type="Pfam" id="PF13676">
    <property type="entry name" value="TIR_2"/>
    <property type="match status" value="1"/>
</dbReference>
<dbReference type="Proteomes" id="UP001163046">
    <property type="component" value="Unassembled WGS sequence"/>
</dbReference>
<dbReference type="InterPro" id="IPR000157">
    <property type="entry name" value="TIR_dom"/>
</dbReference>
<dbReference type="SMART" id="SM00209">
    <property type="entry name" value="TSP1"/>
    <property type="match status" value="1"/>
</dbReference>
<dbReference type="SMART" id="SM00255">
    <property type="entry name" value="TIR"/>
    <property type="match status" value="1"/>
</dbReference>
<sequence>MCNVSSFGTINGYFTMRICRTTKVAAIFFIKIFDGNTNRYTVVSHKLKNPIITRYIRINPITFHGLEISLRADFYGCDSGFEVPKIPGCRTPLGMENGQISNGSITASSQEDTSVPGLDNARLHFKGDGFMGAWMPQTRLLFENITEYRSQWLQIEFEAETQVTGISTQGSNTFDDWVETYSLRYSTNDFSGNTDPHNVVSHVLIPPIQAQYIRVIPESWHYFIALRVEFYGCLAILAENGDYSQWSPWTECSVTCGTGLRSRNRSCTNPPPAPYGNDCSYLGSNNQTVECHSGEDCPHRGIIPRQQNATIQVVQVRLHTPSLEFKLVSGSNHTITYVYITIGILVVLALLAGLLIKYCLFSKKSITSPPEFKYHAFIIYSQEDSHWVNDHLLPFLEGRHHLKCCLHYRDFTPGKPFQESMAESVYNSYKIIAVLSNNFLNSNYCSYELNIAKYRLLNRRDESLIVIRIDKGDYRKLPRELRKRNFIDYSNSLERPLWESKLLTFLNAPDDSINQDLTAEQSNHNDTNNSNNVSVITSSRNEDVTNDDTEMYIINERVTAL</sequence>
<evidence type="ECO:0000259" key="4">
    <source>
        <dbReference type="PROSITE" id="PS50104"/>
    </source>
</evidence>
<evidence type="ECO:0000256" key="2">
    <source>
        <dbReference type="SAM" id="Phobius"/>
    </source>
</evidence>
<evidence type="ECO:0000313" key="5">
    <source>
        <dbReference type="EMBL" id="KAJ7382982.1"/>
    </source>
</evidence>
<gene>
    <name evidence="5" type="ORF">OS493_031484</name>
</gene>
<keyword evidence="2" id="KW-0472">Membrane</keyword>
<dbReference type="InterPro" id="IPR008979">
    <property type="entry name" value="Galactose-bd-like_sf"/>
</dbReference>
<keyword evidence="1" id="KW-1015">Disulfide bond</keyword>
<dbReference type="InterPro" id="IPR000421">
    <property type="entry name" value="FA58C"/>
</dbReference>
<dbReference type="InterPro" id="IPR000884">
    <property type="entry name" value="TSP1_rpt"/>
</dbReference>
<dbReference type="SUPFAM" id="SSF82895">
    <property type="entry name" value="TSP-1 type 1 repeat"/>
    <property type="match status" value="1"/>
</dbReference>
<proteinExistence type="predicted"/>
<dbReference type="Gene3D" id="2.60.120.260">
    <property type="entry name" value="Galactose-binding domain-like"/>
    <property type="match status" value="2"/>
</dbReference>
<keyword evidence="2" id="KW-0812">Transmembrane</keyword>
<dbReference type="Gene3D" id="2.20.100.10">
    <property type="entry name" value="Thrombospondin type-1 (TSP1) repeat"/>
    <property type="match status" value="1"/>
</dbReference>
<organism evidence="5 6">
    <name type="scientific">Desmophyllum pertusum</name>
    <dbReference type="NCBI Taxonomy" id="174260"/>
    <lineage>
        <taxon>Eukaryota</taxon>
        <taxon>Metazoa</taxon>
        <taxon>Cnidaria</taxon>
        <taxon>Anthozoa</taxon>
        <taxon>Hexacorallia</taxon>
        <taxon>Scleractinia</taxon>
        <taxon>Caryophylliina</taxon>
        <taxon>Caryophylliidae</taxon>
        <taxon>Desmophyllum</taxon>
    </lineage>
</organism>
<feature type="domain" description="TIR" evidence="4">
    <location>
        <begin position="372"/>
        <end position="505"/>
    </location>
</feature>
<protein>
    <submittedName>
        <fullName evidence="5">Uncharacterized protein</fullName>
    </submittedName>
</protein>
<dbReference type="CDD" id="cd00057">
    <property type="entry name" value="FA58C"/>
    <property type="match status" value="1"/>
</dbReference>
<feature type="domain" description="F5/8 type C" evidence="3">
    <location>
        <begin position="1"/>
        <end position="77"/>
    </location>
</feature>
<dbReference type="PROSITE" id="PS50022">
    <property type="entry name" value="FA58C_3"/>
    <property type="match status" value="2"/>
</dbReference>
<keyword evidence="2" id="KW-1133">Transmembrane helix</keyword>
<dbReference type="PROSITE" id="PS50104">
    <property type="entry name" value="TIR"/>
    <property type="match status" value="1"/>
</dbReference>
<reference evidence="5" key="1">
    <citation type="submission" date="2023-01" db="EMBL/GenBank/DDBJ databases">
        <title>Genome assembly of the deep-sea coral Lophelia pertusa.</title>
        <authorList>
            <person name="Herrera S."/>
            <person name="Cordes E."/>
        </authorList>
    </citation>
    <scope>NUCLEOTIDE SEQUENCE</scope>
    <source>
        <strain evidence="5">USNM1676648</strain>
        <tissue evidence="5">Polyp</tissue>
    </source>
</reference>
<name>A0A9W9ZJV4_9CNID</name>
<dbReference type="SUPFAM" id="SSF52200">
    <property type="entry name" value="Toll/Interleukin receptor TIR domain"/>
    <property type="match status" value="1"/>
</dbReference>
<dbReference type="SMART" id="SM00231">
    <property type="entry name" value="FA58C"/>
    <property type="match status" value="1"/>
</dbReference>
<feature type="transmembrane region" description="Helical" evidence="2">
    <location>
        <begin position="337"/>
        <end position="356"/>
    </location>
</feature>
<dbReference type="PANTHER" id="PTHR24543:SF325">
    <property type="entry name" value="F5_8 TYPE C DOMAIN-CONTAINING PROTEIN"/>
    <property type="match status" value="1"/>
</dbReference>
<dbReference type="InterPro" id="IPR035897">
    <property type="entry name" value="Toll_tir_struct_dom_sf"/>
</dbReference>
<dbReference type="AlphaFoldDB" id="A0A9W9ZJV4"/>
<evidence type="ECO:0000313" key="6">
    <source>
        <dbReference type="Proteomes" id="UP001163046"/>
    </source>
</evidence>
<dbReference type="Pfam" id="PF00090">
    <property type="entry name" value="TSP_1"/>
    <property type="match status" value="1"/>
</dbReference>